<reference evidence="1 2" key="1">
    <citation type="submission" date="2019-03" db="EMBL/GenBank/DDBJ databases">
        <title>Genomic Encyclopedia of Type Strains, Phase III (KMG-III): the genomes of soil and plant-associated and newly described type strains.</title>
        <authorList>
            <person name="Whitman W."/>
        </authorList>
    </citation>
    <scope>NUCLEOTIDE SEQUENCE [LARGE SCALE GENOMIC DNA]</scope>
    <source>
        <strain evidence="1 2">LMG 29544</strain>
    </source>
</reference>
<proteinExistence type="predicted"/>
<sequence length="164" mass="18845">MQRFAPTKPLFRFLPPSPLPMFNPSRDEVRRFFTDTWRKQRAGEILTPLESIAADWIVEHPEYQADLTDPEAATTQDYSPERGKTNPFLHLSMHLAISEQLSIDQPPGIRAAHERLVARLGSTHDAQHAIMECLGETIWEAQRTNTPPDTDAYLQRIERRASRD</sequence>
<dbReference type="EMBL" id="SORE01000026">
    <property type="protein sequence ID" value="TDY40322.1"/>
    <property type="molecule type" value="Genomic_DNA"/>
</dbReference>
<dbReference type="Proteomes" id="UP000295509">
    <property type="component" value="Unassembled WGS sequence"/>
</dbReference>
<evidence type="ECO:0000313" key="1">
    <source>
        <dbReference type="EMBL" id="TDY40322.1"/>
    </source>
</evidence>
<dbReference type="InterPro" id="IPR014993">
    <property type="entry name" value="DUF1841"/>
</dbReference>
<organism evidence="1 2">
    <name type="scientific">Paraburkholderia rhizosphaerae</name>
    <dbReference type="NCBI Taxonomy" id="480658"/>
    <lineage>
        <taxon>Bacteria</taxon>
        <taxon>Pseudomonadati</taxon>
        <taxon>Pseudomonadota</taxon>
        <taxon>Betaproteobacteria</taxon>
        <taxon>Burkholderiales</taxon>
        <taxon>Burkholderiaceae</taxon>
        <taxon>Paraburkholderia</taxon>
    </lineage>
</organism>
<gene>
    <name evidence="1" type="ORF">BX592_12678</name>
</gene>
<evidence type="ECO:0000313" key="2">
    <source>
        <dbReference type="Proteomes" id="UP000295509"/>
    </source>
</evidence>
<protein>
    <submittedName>
        <fullName evidence="1">Uncharacterized protein DUF1841</fullName>
    </submittedName>
</protein>
<name>A0A4R8LBK1_9BURK</name>
<dbReference type="AlphaFoldDB" id="A0A4R8LBK1"/>
<comment type="caution">
    <text evidence="1">The sequence shown here is derived from an EMBL/GenBank/DDBJ whole genome shotgun (WGS) entry which is preliminary data.</text>
</comment>
<dbReference type="Pfam" id="PF08897">
    <property type="entry name" value="DUF1841"/>
    <property type="match status" value="1"/>
</dbReference>
<accession>A0A4R8LBK1</accession>
<keyword evidence="2" id="KW-1185">Reference proteome</keyword>